<feature type="domain" description="BsuBI/PstI restriction endonuclease HTH" evidence="1">
    <location>
        <begin position="16"/>
        <end position="151"/>
    </location>
</feature>
<organism evidence="2 3">
    <name type="scientific">Mucilaginibacter gilvus</name>
    <dbReference type="NCBI Taxonomy" id="2305909"/>
    <lineage>
        <taxon>Bacteria</taxon>
        <taxon>Pseudomonadati</taxon>
        <taxon>Bacteroidota</taxon>
        <taxon>Sphingobacteriia</taxon>
        <taxon>Sphingobacteriales</taxon>
        <taxon>Sphingobacteriaceae</taxon>
        <taxon>Mucilaginibacter</taxon>
    </lineage>
</organism>
<dbReference type="AlphaFoldDB" id="A0A3S3V7G4"/>
<sequence length="168" mass="18947">MKDYLPKSKKSIGVKKIINEAIDILESIGIPINPKAPKSTENTAMSFLALLDVTDDWTKAKCITDNYGLSSKEVIAYFNKNFEESISAGSYDDVPRAYIKFLLVVNFVIRSGINPNENWNSPTRKYVIPEFLKDLVVLYGTEKWDKALVDFTGYTADIDHLIPAECDQ</sequence>
<reference evidence="2 3" key="1">
    <citation type="submission" date="2019-01" db="EMBL/GenBank/DDBJ databases">
        <title>Mucilaginibacter antarcticum sp. nov., isolated from antarctic soil.</title>
        <authorList>
            <person name="Yan Y.-Q."/>
            <person name="Du Z.-J."/>
        </authorList>
    </citation>
    <scope>NUCLEOTIDE SEQUENCE [LARGE SCALE GENOMIC DNA]</scope>
    <source>
        <strain evidence="2 3">F01003</strain>
    </source>
</reference>
<keyword evidence="3" id="KW-1185">Reference proteome</keyword>
<proteinExistence type="predicted"/>
<dbReference type="RefSeq" id="WP_128536190.1">
    <property type="nucleotide sequence ID" value="NZ_SBIW01000028.1"/>
</dbReference>
<protein>
    <recommendedName>
        <fullName evidence="1">BsuBI/PstI restriction endonuclease HTH domain-containing protein</fullName>
    </recommendedName>
</protein>
<dbReference type="EMBL" id="SBIW01000028">
    <property type="protein sequence ID" value="RWY47206.1"/>
    <property type="molecule type" value="Genomic_DNA"/>
</dbReference>
<accession>A0A3S3V7G4</accession>
<dbReference type="OrthoDB" id="9798907at2"/>
<gene>
    <name evidence="2" type="ORF">EPL05_22220</name>
</gene>
<evidence type="ECO:0000259" key="1">
    <source>
        <dbReference type="Pfam" id="PF17728"/>
    </source>
</evidence>
<dbReference type="Proteomes" id="UP000286701">
    <property type="component" value="Unassembled WGS sequence"/>
</dbReference>
<dbReference type="InterPro" id="IPR041454">
    <property type="entry name" value="BsuBI/PstI_N"/>
</dbReference>
<evidence type="ECO:0000313" key="3">
    <source>
        <dbReference type="Proteomes" id="UP000286701"/>
    </source>
</evidence>
<comment type="caution">
    <text evidence="2">The sequence shown here is derived from an EMBL/GenBank/DDBJ whole genome shotgun (WGS) entry which is preliminary data.</text>
</comment>
<evidence type="ECO:0000313" key="2">
    <source>
        <dbReference type="EMBL" id="RWY47206.1"/>
    </source>
</evidence>
<dbReference type="Gene3D" id="1.10.10.1820">
    <property type="entry name" value="BsuBI/PstI restriction endonuclease-like"/>
    <property type="match status" value="1"/>
</dbReference>
<dbReference type="InterPro" id="IPR041962">
    <property type="entry name" value="BsuBI/PstI_N_sf"/>
</dbReference>
<name>A0A3S3V7G4_9SPHI</name>
<dbReference type="Pfam" id="PF17728">
    <property type="entry name" value="BsuBI_PstI_RE_N"/>
    <property type="match status" value="1"/>
</dbReference>